<comment type="caution">
    <text evidence="2">The sequence shown here is derived from an EMBL/GenBank/DDBJ whole genome shotgun (WGS) entry which is preliminary data.</text>
</comment>
<evidence type="ECO:0000313" key="2">
    <source>
        <dbReference type="EMBL" id="KAL3286970.1"/>
    </source>
</evidence>
<protein>
    <submittedName>
        <fullName evidence="2">Uncharacterized protein</fullName>
    </submittedName>
</protein>
<feature type="compositionally biased region" description="Basic and acidic residues" evidence="1">
    <location>
        <begin position="106"/>
        <end position="124"/>
    </location>
</feature>
<organism evidence="2 3">
    <name type="scientific">Cryptolaemus montrouzieri</name>
    <dbReference type="NCBI Taxonomy" id="559131"/>
    <lineage>
        <taxon>Eukaryota</taxon>
        <taxon>Metazoa</taxon>
        <taxon>Ecdysozoa</taxon>
        <taxon>Arthropoda</taxon>
        <taxon>Hexapoda</taxon>
        <taxon>Insecta</taxon>
        <taxon>Pterygota</taxon>
        <taxon>Neoptera</taxon>
        <taxon>Endopterygota</taxon>
        <taxon>Coleoptera</taxon>
        <taxon>Polyphaga</taxon>
        <taxon>Cucujiformia</taxon>
        <taxon>Coccinelloidea</taxon>
        <taxon>Coccinellidae</taxon>
        <taxon>Scymninae</taxon>
        <taxon>Scymnini</taxon>
        <taxon>Cryptolaemus</taxon>
    </lineage>
</organism>
<feature type="compositionally biased region" description="Basic and acidic residues" evidence="1">
    <location>
        <begin position="70"/>
        <end position="83"/>
    </location>
</feature>
<keyword evidence="3" id="KW-1185">Reference proteome</keyword>
<evidence type="ECO:0000313" key="3">
    <source>
        <dbReference type="Proteomes" id="UP001516400"/>
    </source>
</evidence>
<reference evidence="2 3" key="1">
    <citation type="journal article" date="2021" name="BMC Biol.">
        <title>Horizontally acquired antibacterial genes associated with adaptive radiation of ladybird beetles.</title>
        <authorList>
            <person name="Li H.S."/>
            <person name="Tang X.F."/>
            <person name="Huang Y.H."/>
            <person name="Xu Z.Y."/>
            <person name="Chen M.L."/>
            <person name="Du X.Y."/>
            <person name="Qiu B.Y."/>
            <person name="Chen P.T."/>
            <person name="Zhang W."/>
            <person name="Slipinski A."/>
            <person name="Escalona H.E."/>
            <person name="Waterhouse R.M."/>
            <person name="Zwick A."/>
            <person name="Pang H."/>
        </authorList>
    </citation>
    <scope>NUCLEOTIDE SEQUENCE [LARGE SCALE GENOMIC DNA]</scope>
    <source>
        <strain evidence="2">SYSU2018</strain>
    </source>
</reference>
<feature type="region of interest" description="Disordered" evidence="1">
    <location>
        <begin position="1"/>
        <end position="39"/>
    </location>
</feature>
<dbReference type="EMBL" id="JABFTP020000185">
    <property type="protein sequence ID" value="KAL3286970.1"/>
    <property type="molecule type" value="Genomic_DNA"/>
</dbReference>
<dbReference type="AlphaFoldDB" id="A0ABD2P909"/>
<sequence length="124" mass="14613">MNIIKTIEDDEEVEDFSEESDEEIEYQPVAQKSKNNGDFDNDFSFVTSVEEYNRDPWNDLNKYIKRKAKTKTDDKIKKIRLENGTEEDDHLNSNGNSDSEYSLSEDELKHDKIKVVEKKEKEKT</sequence>
<feature type="region of interest" description="Disordered" evidence="1">
    <location>
        <begin position="69"/>
        <end position="124"/>
    </location>
</feature>
<accession>A0ABD2P909</accession>
<gene>
    <name evidence="2" type="ORF">HHI36_001456</name>
</gene>
<proteinExistence type="predicted"/>
<feature type="compositionally biased region" description="Acidic residues" evidence="1">
    <location>
        <begin position="8"/>
        <end position="25"/>
    </location>
</feature>
<evidence type="ECO:0000256" key="1">
    <source>
        <dbReference type="SAM" id="MobiDB-lite"/>
    </source>
</evidence>
<dbReference type="Proteomes" id="UP001516400">
    <property type="component" value="Unassembled WGS sequence"/>
</dbReference>
<name>A0ABD2P909_9CUCU</name>